<evidence type="ECO:0000313" key="2">
    <source>
        <dbReference type="EMBL" id="ORZ16232.1"/>
    </source>
</evidence>
<feature type="transmembrane region" description="Helical" evidence="1">
    <location>
        <begin position="78"/>
        <end position="96"/>
    </location>
</feature>
<accession>A0A1X2IGS2</accession>
<feature type="transmembrane region" description="Helical" evidence="1">
    <location>
        <begin position="151"/>
        <end position="171"/>
    </location>
</feature>
<name>A0A1X2IGS2_9FUNG</name>
<evidence type="ECO:0000313" key="3">
    <source>
        <dbReference type="Proteomes" id="UP000193560"/>
    </source>
</evidence>
<keyword evidence="1" id="KW-0812">Transmembrane</keyword>
<dbReference type="OrthoDB" id="2262177at2759"/>
<feature type="transmembrane region" description="Helical" evidence="1">
    <location>
        <begin position="45"/>
        <end position="66"/>
    </location>
</feature>
<gene>
    <name evidence="2" type="ORF">BCR42DRAFT_32224</name>
</gene>
<evidence type="ECO:0000256" key="1">
    <source>
        <dbReference type="SAM" id="Phobius"/>
    </source>
</evidence>
<keyword evidence="1" id="KW-0472">Membrane</keyword>
<evidence type="ECO:0008006" key="4">
    <source>
        <dbReference type="Google" id="ProtNLM"/>
    </source>
</evidence>
<protein>
    <recommendedName>
        <fullName evidence="4">MARVEL domain-containing protein</fullName>
    </recommendedName>
</protein>
<sequence>MGLRVFWLVLLRTLLVLTSIGTIGCHIAQVILLGNQRWWPSNYAYILYFVGPGVSTLSSLALLFTMIFKIKSIRGDRILGCLNLALMIATVVIGAIKSGPVPWLPDNSTSSNNNSQLTASGPTSGGFQSNCGVYEKEDREIFNRCWLSNGMWIGSIVVAFFWLLLVLYVFIQRGSDIYDDDEYEVYDFKATTFTTYAIRNSPYTYGK</sequence>
<dbReference type="AlphaFoldDB" id="A0A1X2IGS2"/>
<keyword evidence="3" id="KW-1185">Reference proteome</keyword>
<dbReference type="EMBL" id="MCGE01000011">
    <property type="protein sequence ID" value="ORZ16232.1"/>
    <property type="molecule type" value="Genomic_DNA"/>
</dbReference>
<organism evidence="2 3">
    <name type="scientific">Absidia repens</name>
    <dbReference type="NCBI Taxonomy" id="90262"/>
    <lineage>
        <taxon>Eukaryota</taxon>
        <taxon>Fungi</taxon>
        <taxon>Fungi incertae sedis</taxon>
        <taxon>Mucoromycota</taxon>
        <taxon>Mucoromycotina</taxon>
        <taxon>Mucoromycetes</taxon>
        <taxon>Mucorales</taxon>
        <taxon>Cunninghamellaceae</taxon>
        <taxon>Absidia</taxon>
    </lineage>
</organism>
<comment type="caution">
    <text evidence="2">The sequence shown here is derived from an EMBL/GenBank/DDBJ whole genome shotgun (WGS) entry which is preliminary data.</text>
</comment>
<proteinExistence type="predicted"/>
<reference evidence="2 3" key="1">
    <citation type="submission" date="2016-07" db="EMBL/GenBank/DDBJ databases">
        <title>Pervasive Adenine N6-methylation of Active Genes in Fungi.</title>
        <authorList>
            <consortium name="DOE Joint Genome Institute"/>
            <person name="Mondo S.J."/>
            <person name="Dannebaum R.O."/>
            <person name="Kuo R.C."/>
            <person name="Labutti K."/>
            <person name="Haridas S."/>
            <person name="Kuo A."/>
            <person name="Salamov A."/>
            <person name="Ahrendt S.R."/>
            <person name="Lipzen A."/>
            <person name="Sullivan W."/>
            <person name="Andreopoulos W.B."/>
            <person name="Clum A."/>
            <person name="Lindquist E."/>
            <person name="Daum C."/>
            <person name="Ramamoorthy G.K."/>
            <person name="Gryganskyi A."/>
            <person name="Culley D."/>
            <person name="Magnuson J.K."/>
            <person name="James T.Y."/>
            <person name="O'Malley M.A."/>
            <person name="Stajich J.E."/>
            <person name="Spatafora J.W."/>
            <person name="Visel A."/>
            <person name="Grigoriev I.V."/>
        </authorList>
    </citation>
    <scope>NUCLEOTIDE SEQUENCE [LARGE SCALE GENOMIC DNA]</scope>
    <source>
        <strain evidence="2 3">NRRL 1336</strain>
    </source>
</reference>
<dbReference type="Proteomes" id="UP000193560">
    <property type="component" value="Unassembled WGS sequence"/>
</dbReference>
<dbReference type="PROSITE" id="PS51257">
    <property type="entry name" value="PROKAR_LIPOPROTEIN"/>
    <property type="match status" value="1"/>
</dbReference>
<keyword evidence="1" id="KW-1133">Transmembrane helix</keyword>